<protein>
    <submittedName>
        <fullName evidence="2">Uncharacterized protein</fullName>
    </submittedName>
</protein>
<dbReference type="EMBL" id="FWWU01000005">
    <property type="protein sequence ID" value="SMB81611.1"/>
    <property type="molecule type" value="Genomic_DNA"/>
</dbReference>
<keyword evidence="1" id="KW-0812">Transmembrane</keyword>
<keyword evidence="3" id="KW-1185">Reference proteome</keyword>
<feature type="transmembrane region" description="Helical" evidence="1">
    <location>
        <begin position="41"/>
        <end position="61"/>
    </location>
</feature>
<dbReference type="AlphaFoldDB" id="A0A1W1ULC7"/>
<gene>
    <name evidence="2" type="ORF">SAMN00790413_04641</name>
</gene>
<dbReference type="STRING" id="695939.SAMN00790413_04641"/>
<proteinExistence type="predicted"/>
<evidence type="ECO:0000313" key="3">
    <source>
        <dbReference type="Proteomes" id="UP000192582"/>
    </source>
</evidence>
<evidence type="ECO:0000256" key="1">
    <source>
        <dbReference type="SAM" id="Phobius"/>
    </source>
</evidence>
<reference evidence="2 3" key="1">
    <citation type="submission" date="2017-04" db="EMBL/GenBank/DDBJ databases">
        <authorList>
            <person name="Afonso C.L."/>
            <person name="Miller P.J."/>
            <person name="Scott M.A."/>
            <person name="Spackman E."/>
            <person name="Goraichik I."/>
            <person name="Dimitrov K.M."/>
            <person name="Suarez D.L."/>
            <person name="Swayne D.E."/>
        </authorList>
    </citation>
    <scope>NUCLEOTIDE SEQUENCE [LARGE SCALE GENOMIC DNA]</scope>
    <source>
        <strain evidence="2 3">KR-140</strain>
    </source>
</reference>
<dbReference type="OrthoDB" id="5998965at2"/>
<feature type="transmembrane region" description="Helical" evidence="1">
    <location>
        <begin position="12"/>
        <end position="29"/>
    </location>
</feature>
<accession>A0A1W1ULC7</accession>
<evidence type="ECO:0000313" key="2">
    <source>
        <dbReference type="EMBL" id="SMB81611.1"/>
    </source>
</evidence>
<keyword evidence="1" id="KW-0472">Membrane</keyword>
<keyword evidence="1" id="KW-1133">Transmembrane helix</keyword>
<feature type="transmembrane region" description="Helical" evidence="1">
    <location>
        <begin position="68"/>
        <end position="90"/>
    </location>
</feature>
<organism evidence="2 3">
    <name type="scientific">Deinococcus hopiensis KR-140</name>
    <dbReference type="NCBI Taxonomy" id="695939"/>
    <lineage>
        <taxon>Bacteria</taxon>
        <taxon>Thermotogati</taxon>
        <taxon>Deinococcota</taxon>
        <taxon>Deinococci</taxon>
        <taxon>Deinococcales</taxon>
        <taxon>Deinococcaceae</taxon>
        <taxon>Deinococcus</taxon>
    </lineage>
</organism>
<dbReference type="Proteomes" id="UP000192582">
    <property type="component" value="Unassembled WGS sequence"/>
</dbReference>
<name>A0A1W1ULC7_9DEIO</name>
<sequence length="144" mass="16603">MNTELSVLRINLLRLLYLLLVVGTGYLAWSELLASPEHLDLSRGVVVSTLGAVSLLSILGLKYPLQMLPLLFWEIAWKTIWLLSIFLPLWRSGQASQGFLENAFACSFVALFYVFMPWSYVYRHYWKKSSEAWRRTATADLRNV</sequence>
<feature type="transmembrane region" description="Helical" evidence="1">
    <location>
        <begin position="102"/>
        <end position="121"/>
    </location>
</feature>
<dbReference type="RefSeq" id="WP_084045982.1">
    <property type="nucleotide sequence ID" value="NZ_FWWU01000005.1"/>
</dbReference>